<evidence type="ECO:0000256" key="18">
    <source>
        <dbReference type="ARBA" id="ARBA00023136"/>
    </source>
</evidence>
<feature type="binding site" description="axial binding residue" evidence="20">
    <location>
        <position position="189"/>
    </location>
    <ligand>
        <name>heme c</name>
        <dbReference type="ChEBI" id="CHEBI:61717"/>
        <label>2</label>
    </ligand>
    <ligandPart>
        <name>Fe</name>
        <dbReference type="ChEBI" id="CHEBI:18248"/>
    </ligandPart>
</feature>
<dbReference type="PANTHER" id="PTHR33751">
    <property type="entry name" value="CBB3-TYPE CYTOCHROME C OXIDASE SUBUNIT FIXP"/>
    <property type="match status" value="1"/>
</dbReference>
<dbReference type="InterPro" id="IPR038414">
    <property type="entry name" value="CcoP_N_sf"/>
</dbReference>
<dbReference type="RefSeq" id="WP_121242392.1">
    <property type="nucleotide sequence ID" value="NZ_BHVV01000003.1"/>
</dbReference>
<dbReference type="InterPro" id="IPR009056">
    <property type="entry name" value="Cyt_c-like_dom"/>
</dbReference>
<dbReference type="SUPFAM" id="SSF46626">
    <property type="entry name" value="Cytochrome c"/>
    <property type="match status" value="2"/>
</dbReference>
<keyword evidence="17 19" id="KW-0406">Ion transport</keyword>
<dbReference type="GO" id="GO:0046872">
    <property type="term" value="F:metal ion binding"/>
    <property type="evidence" value="ECO:0007669"/>
    <property type="project" value="UniProtKB-KW"/>
</dbReference>
<evidence type="ECO:0000256" key="8">
    <source>
        <dbReference type="ARBA" id="ARBA00022660"/>
    </source>
</evidence>
<dbReference type="PROSITE" id="PS51257">
    <property type="entry name" value="PROKAR_LIPOPROTEIN"/>
    <property type="match status" value="1"/>
</dbReference>
<feature type="binding site" description="covalent" evidence="21">
    <location>
        <position position="146"/>
    </location>
    <ligand>
        <name>heme c</name>
        <dbReference type="ChEBI" id="CHEBI:61717"/>
        <label>1</label>
    </ligand>
</feature>
<evidence type="ECO:0000256" key="20">
    <source>
        <dbReference type="PIRSR" id="PIRSR000006-1"/>
    </source>
</evidence>
<evidence type="ECO:0000256" key="11">
    <source>
        <dbReference type="ARBA" id="ARBA00022737"/>
    </source>
</evidence>
<dbReference type="EMBL" id="RCCI01000006">
    <property type="protein sequence ID" value="RLJ63576.1"/>
    <property type="molecule type" value="Genomic_DNA"/>
</dbReference>
<comment type="pathway">
    <text evidence="2 19">Energy metabolism; oxidative phosphorylation.</text>
</comment>
<keyword evidence="7 19" id="KW-0349">Heme</keyword>
<evidence type="ECO:0000256" key="12">
    <source>
        <dbReference type="ARBA" id="ARBA00022781"/>
    </source>
</evidence>
<proteinExistence type="inferred from homology"/>
<dbReference type="GO" id="GO:0020037">
    <property type="term" value="F:heme binding"/>
    <property type="evidence" value="ECO:0007669"/>
    <property type="project" value="InterPro"/>
</dbReference>
<evidence type="ECO:0000256" key="14">
    <source>
        <dbReference type="ARBA" id="ARBA00022989"/>
    </source>
</evidence>
<comment type="subunit">
    <text evidence="19">Component of the cbb3-type cytochrome c oxidase.</text>
</comment>
<gene>
    <name evidence="24" type="ORF">DFR35_2204</name>
</gene>
<keyword evidence="14 22" id="KW-1133">Transmembrane helix</keyword>
<keyword evidence="5 19" id="KW-1003">Cell membrane</keyword>
<evidence type="ECO:0000259" key="23">
    <source>
        <dbReference type="PROSITE" id="PS51007"/>
    </source>
</evidence>
<protein>
    <recommendedName>
        <fullName evidence="19">Cbb3-type cytochrome c oxidase subunit</fullName>
    </recommendedName>
</protein>
<keyword evidence="16 19" id="KW-0408">Iron</keyword>
<dbReference type="NCBIfam" id="TIGR00782">
    <property type="entry name" value="ccoP"/>
    <property type="match status" value="1"/>
</dbReference>
<keyword evidence="10 19" id="KW-0479">Metal-binding</keyword>
<evidence type="ECO:0000256" key="13">
    <source>
        <dbReference type="ARBA" id="ARBA00022982"/>
    </source>
</evidence>
<dbReference type="Gene3D" id="6.10.280.130">
    <property type="match status" value="1"/>
</dbReference>
<dbReference type="GO" id="GO:0009055">
    <property type="term" value="F:electron transfer activity"/>
    <property type="evidence" value="ECO:0007669"/>
    <property type="project" value="InterPro"/>
</dbReference>
<feature type="domain" description="Cytochrome c" evidence="23">
    <location>
        <begin position="133"/>
        <end position="214"/>
    </location>
</feature>
<feature type="binding site" description="covalent" evidence="21">
    <location>
        <position position="237"/>
    </location>
    <ligand>
        <name>heme c</name>
        <dbReference type="ChEBI" id="CHEBI:61717"/>
        <label>2</label>
    </ligand>
</feature>
<dbReference type="GO" id="GO:1902600">
    <property type="term" value="P:proton transmembrane transport"/>
    <property type="evidence" value="ECO:0007669"/>
    <property type="project" value="UniProtKB-KW"/>
</dbReference>
<feature type="binding site" description="covalent" evidence="21">
    <location>
        <position position="149"/>
    </location>
    <ligand>
        <name>heme c</name>
        <dbReference type="ChEBI" id="CHEBI:61717"/>
        <label>1</label>
    </ligand>
</feature>
<evidence type="ECO:0000256" key="7">
    <source>
        <dbReference type="ARBA" id="ARBA00022617"/>
    </source>
</evidence>
<accession>A0A497XAK6</accession>
<comment type="function">
    <text evidence="19">C-type cytochrome. Part of the cbb3-type cytochrome c oxidase complex.</text>
</comment>
<evidence type="ECO:0000256" key="19">
    <source>
        <dbReference type="PIRNR" id="PIRNR000006"/>
    </source>
</evidence>
<dbReference type="OrthoDB" id="5290932at2"/>
<dbReference type="InterPro" id="IPR036909">
    <property type="entry name" value="Cyt_c-like_dom_sf"/>
</dbReference>
<evidence type="ECO:0000256" key="15">
    <source>
        <dbReference type="ARBA" id="ARBA00023002"/>
    </source>
</evidence>
<reference evidence="24 25" key="1">
    <citation type="submission" date="2018-10" db="EMBL/GenBank/DDBJ databases">
        <title>Genomic Encyclopedia of Type Strains, Phase IV (KMG-IV): sequencing the most valuable type-strain genomes for metagenomic binning, comparative biology and taxonomic classification.</title>
        <authorList>
            <person name="Goeker M."/>
        </authorList>
    </citation>
    <scope>NUCLEOTIDE SEQUENCE [LARGE SCALE GENOMIC DNA]</scope>
    <source>
        <strain evidence="24 25">DSM 26916</strain>
    </source>
</reference>
<dbReference type="Pfam" id="PF14715">
    <property type="entry name" value="FixP_N"/>
    <property type="match status" value="1"/>
</dbReference>
<dbReference type="Gene3D" id="1.10.760.10">
    <property type="entry name" value="Cytochrome c-like domain"/>
    <property type="match status" value="2"/>
</dbReference>
<evidence type="ECO:0000256" key="4">
    <source>
        <dbReference type="ARBA" id="ARBA00022448"/>
    </source>
</evidence>
<feature type="transmembrane region" description="Helical" evidence="22">
    <location>
        <begin position="12"/>
        <end position="35"/>
    </location>
</feature>
<keyword evidence="18 19" id="KW-0472">Membrane</keyword>
<dbReference type="PIRSF" id="PIRSF000006">
    <property type="entry name" value="Cbb3-Cox_fixP"/>
    <property type="match status" value="1"/>
</dbReference>
<dbReference type="AlphaFoldDB" id="A0A497XAK6"/>
<dbReference type="InterPro" id="IPR050597">
    <property type="entry name" value="Cytochrome_c_Oxidase_Subunit"/>
</dbReference>
<evidence type="ECO:0000256" key="22">
    <source>
        <dbReference type="SAM" id="Phobius"/>
    </source>
</evidence>
<dbReference type="GO" id="GO:0006119">
    <property type="term" value="P:oxidative phosphorylation"/>
    <property type="evidence" value="ECO:0007669"/>
    <property type="project" value="UniProtKB-UniPathway"/>
</dbReference>
<feature type="binding site" description="covalent" evidence="21">
    <location>
        <position position="234"/>
    </location>
    <ligand>
        <name>heme c</name>
        <dbReference type="ChEBI" id="CHEBI:61717"/>
        <label>2</label>
    </ligand>
</feature>
<dbReference type="Pfam" id="PF13442">
    <property type="entry name" value="Cytochrome_CBB3"/>
    <property type="match status" value="2"/>
</dbReference>
<keyword evidence="25" id="KW-1185">Reference proteome</keyword>
<dbReference type="InterPro" id="IPR032858">
    <property type="entry name" value="CcoP_N"/>
</dbReference>
<evidence type="ECO:0000256" key="2">
    <source>
        <dbReference type="ARBA" id="ARBA00004673"/>
    </source>
</evidence>
<keyword evidence="6 19" id="KW-0997">Cell inner membrane</keyword>
<dbReference type="PANTHER" id="PTHR33751:SF1">
    <property type="entry name" value="CBB3-TYPE CYTOCHROME C OXIDASE SUBUNIT FIXP"/>
    <property type="match status" value="1"/>
</dbReference>
<keyword evidence="9 22" id="KW-0812">Transmembrane</keyword>
<feature type="domain" description="Cytochrome c" evidence="23">
    <location>
        <begin position="221"/>
        <end position="302"/>
    </location>
</feature>
<name>A0A497XAK6_9PROT</name>
<keyword evidence="11" id="KW-0677">Repeat</keyword>
<feature type="binding site" description="axial binding residue" evidence="20">
    <location>
        <position position="150"/>
    </location>
    <ligand>
        <name>heme c</name>
        <dbReference type="ChEBI" id="CHEBI:61717"/>
        <label>1</label>
    </ligand>
    <ligandPart>
        <name>Fe</name>
        <dbReference type="ChEBI" id="CHEBI:18248"/>
    </ligandPart>
</feature>
<dbReference type="InterPro" id="IPR004678">
    <property type="entry name" value="Cyt_c_oxidase_cbb3_su3"/>
</dbReference>
<comment type="cofactor">
    <cofactor evidence="19 21">
        <name>heme c</name>
        <dbReference type="ChEBI" id="CHEBI:61717"/>
    </cofactor>
    <text evidence="19 21">Binds 2 heme C groups per subunit.</text>
</comment>
<keyword evidence="12 19" id="KW-0375">Hydrogen ion transport</keyword>
<comment type="similarity">
    <text evidence="3 19">Belongs to the CcoP / FixP family.</text>
</comment>
<evidence type="ECO:0000256" key="3">
    <source>
        <dbReference type="ARBA" id="ARBA00006113"/>
    </source>
</evidence>
<feature type="binding site" description="axial binding residue" evidence="20">
    <location>
        <position position="279"/>
    </location>
    <ligand>
        <name>heme c</name>
        <dbReference type="ChEBI" id="CHEBI:61717"/>
        <label>1</label>
    </ligand>
    <ligandPart>
        <name>Fe</name>
        <dbReference type="ChEBI" id="CHEBI:18248"/>
    </ligandPart>
</feature>
<evidence type="ECO:0000256" key="1">
    <source>
        <dbReference type="ARBA" id="ARBA00004533"/>
    </source>
</evidence>
<comment type="subcellular location">
    <subcellularLocation>
        <location evidence="1 19">Cell inner membrane</location>
    </subcellularLocation>
</comment>
<comment type="caution">
    <text evidence="24">The sequence shown here is derived from an EMBL/GenBank/DDBJ whole genome shotgun (WGS) entry which is preliminary data.</text>
</comment>
<sequence length="336" mass="36558">MDFKNTSDFVSGFWNMYVVVLALASIIGCGVFLLIQDRAKSNAGQTTGHVWDETLEEYSNPLPNWWRWMFYITVAFALVYVTLYPGLGNFGGKFGWTMRGQYEDEMKQADAKYGPLFDKYAKMDVAAVAADPQAKEMGQRLFLTYCAQCHGSDAGGATSFPSLKDNDWLWGGTPEKIKETITGGRTAVMTPKGTKPDMDGEQVKDVVHYVRSLSGLSADSIRVQRGKDLYPQACAACHGPEAKGNPDAGYPNLTDKVWLYSSREDSMIETVTKGRQNQMPAFGEFLGPAKVHLLTAYVWGLGGGVKGEAKPAAVPAAEQAGMSGMGGMSGMTADKK</sequence>
<dbReference type="Proteomes" id="UP000268908">
    <property type="component" value="Unassembled WGS sequence"/>
</dbReference>
<evidence type="ECO:0000256" key="16">
    <source>
        <dbReference type="ARBA" id="ARBA00023004"/>
    </source>
</evidence>
<organism evidence="24 25">
    <name type="scientific">Sulfurisoma sediminicola</name>
    <dbReference type="NCBI Taxonomy" id="1381557"/>
    <lineage>
        <taxon>Bacteria</taxon>
        <taxon>Pseudomonadati</taxon>
        <taxon>Pseudomonadota</taxon>
        <taxon>Betaproteobacteria</taxon>
        <taxon>Nitrosomonadales</taxon>
        <taxon>Sterolibacteriaceae</taxon>
        <taxon>Sulfurisoma</taxon>
    </lineage>
</organism>
<keyword evidence="13 19" id="KW-0249">Electron transport</keyword>
<evidence type="ECO:0000256" key="9">
    <source>
        <dbReference type="ARBA" id="ARBA00022692"/>
    </source>
</evidence>
<keyword evidence="4 19" id="KW-0813">Transport</keyword>
<evidence type="ECO:0000256" key="5">
    <source>
        <dbReference type="ARBA" id="ARBA00022475"/>
    </source>
</evidence>
<evidence type="ECO:0000313" key="25">
    <source>
        <dbReference type="Proteomes" id="UP000268908"/>
    </source>
</evidence>
<dbReference type="UniPathway" id="UPA00705"/>
<evidence type="ECO:0000256" key="6">
    <source>
        <dbReference type="ARBA" id="ARBA00022519"/>
    </source>
</evidence>
<keyword evidence="8 19" id="KW-0679">Respiratory chain</keyword>
<dbReference type="GO" id="GO:0016491">
    <property type="term" value="F:oxidoreductase activity"/>
    <property type="evidence" value="ECO:0007669"/>
    <property type="project" value="UniProtKB-KW"/>
</dbReference>
<evidence type="ECO:0000256" key="10">
    <source>
        <dbReference type="ARBA" id="ARBA00022723"/>
    </source>
</evidence>
<feature type="transmembrane region" description="Helical" evidence="22">
    <location>
        <begin position="68"/>
        <end position="90"/>
    </location>
</feature>
<dbReference type="PROSITE" id="PS51007">
    <property type="entry name" value="CYTC"/>
    <property type="match status" value="2"/>
</dbReference>
<evidence type="ECO:0000256" key="17">
    <source>
        <dbReference type="ARBA" id="ARBA00023065"/>
    </source>
</evidence>
<evidence type="ECO:0000313" key="24">
    <source>
        <dbReference type="EMBL" id="RLJ63576.1"/>
    </source>
</evidence>
<feature type="binding site" description="axial binding residue" evidence="20">
    <location>
        <position position="238"/>
    </location>
    <ligand>
        <name>heme c</name>
        <dbReference type="ChEBI" id="CHEBI:61717"/>
        <label>2</label>
    </ligand>
    <ligandPart>
        <name>Fe</name>
        <dbReference type="ChEBI" id="CHEBI:18248"/>
    </ligandPart>
</feature>
<evidence type="ECO:0000256" key="21">
    <source>
        <dbReference type="PIRSR" id="PIRSR000006-2"/>
    </source>
</evidence>
<dbReference type="GO" id="GO:0005886">
    <property type="term" value="C:plasma membrane"/>
    <property type="evidence" value="ECO:0007669"/>
    <property type="project" value="UniProtKB-SubCell"/>
</dbReference>
<keyword evidence="15 19" id="KW-0560">Oxidoreductase</keyword>